<feature type="domain" description="Heat-inducible transcription repressor HrcA C-terminal" evidence="6">
    <location>
        <begin position="106"/>
        <end position="325"/>
    </location>
</feature>
<evidence type="ECO:0000256" key="3">
    <source>
        <dbReference type="ARBA" id="ARBA00023016"/>
    </source>
</evidence>
<dbReference type="Pfam" id="PF01628">
    <property type="entry name" value="HrcA"/>
    <property type="match status" value="1"/>
</dbReference>
<evidence type="ECO:0000313" key="9">
    <source>
        <dbReference type="Proteomes" id="UP000007844"/>
    </source>
</evidence>
<dbReference type="eggNOG" id="COG1420">
    <property type="taxonomic scope" value="Bacteria"/>
</dbReference>
<keyword evidence="1 5" id="KW-0678">Repressor</keyword>
<dbReference type="EMBL" id="CP003221">
    <property type="protein sequence ID" value="EGJ50459.1"/>
    <property type="molecule type" value="Genomic_DNA"/>
</dbReference>
<protein>
    <recommendedName>
        <fullName evidence="5">Heat-inducible transcription repressor HrcA</fullName>
    </recommendedName>
</protein>
<name>F3Z407_DESAF</name>
<organism evidence="8 9">
    <name type="scientific">Desulfocurvibacter africanus subsp. africanus str. Walvis Bay</name>
    <dbReference type="NCBI Taxonomy" id="690850"/>
    <lineage>
        <taxon>Bacteria</taxon>
        <taxon>Pseudomonadati</taxon>
        <taxon>Thermodesulfobacteriota</taxon>
        <taxon>Desulfovibrionia</taxon>
        <taxon>Desulfovibrionales</taxon>
        <taxon>Desulfovibrionaceae</taxon>
        <taxon>Desulfocurvibacter</taxon>
    </lineage>
</organism>
<evidence type="ECO:0000313" key="8">
    <source>
        <dbReference type="EMBL" id="EGJ50459.1"/>
    </source>
</evidence>
<dbReference type="HOGENOM" id="CLU_050019_1_0_7"/>
<gene>
    <name evidence="5" type="primary">hrcA</name>
    <name evidence="8" type="ORF">Desaf_2130</name>
</gene>
<keyword evidence="3 5" id="KW-0346">Stress response</keyword>
<reference evidence="8 9" key="1">
    <citation type="journal article" date="2011" name="J. Bacteriol.">
        <title>Genome sequence of the mercury-methylating and pleomorphic Desulfovibrio africanus Strain Walvis Bay.</title>
        <authorList>
            <person name="Brown S.D."/>
            <person name="Wall J.D."/>
            <person name="Kucken A.M."/>
            <person name="Gilmour C.C."/>
            <person name="Podar M."/>
            <person name="Brandt C.C."/>
            <person name="Teshima H."/>
            <person name="Detter J.C."/>
            <person name="Han C.S."/>
            <person name="Land M.L."/>
            <person name="Lucas S."/>
            <person name="Han J."/>
            <person name="Pennacchio L."/>
            <person name="Nolan M."/>
            <person name="Pitluck S."/>
            <person name="Woyke T."/>
            <person name="Goodwin L."/>
            <person name="Palumbo A.V."/>
            <person name="Elias D.A."/>
        </authorList>
    </citation>
    <scope>NUCLEOTIDE SEQUENCE [LARGE SCALE GENOMIC DNA]</scope>
    <source>
        <strain evidence="8 9">Walvis Bay</strain>
    </source>
</reference>
<dbReference type="InterPro" id="IPR005104">
    <property type="entry name" value="WHTH_HrcA_DNA-bd"/>
</dbReference>
<keyword evidence="9" id="KW-1185">Reference proteome</keyword>
<dbReference type="HAMAP" id="MF_00081">
    <property type="entry name" value="HrcA"/>
    <property type="match status" value="1"/>
</dbReference>
<feature type="domain" description="Winged helix-turn-helix transcription repressor HrcA DNA-binding" evidence="7">
    <location>
        <begin position="2"/>
        <end position="74"/>
    </location>
</feature>
<dbReference type="InterPro" id="IPR036390">
    <property type="entry name" value="WH_DNA-bd_sf"/>
</dbReference>
<dbReference type="InterPro" id="IPR036388">
    <property type="entry name" value="WH-like_DNA-bd_sf"/>
</dbReference>
<evidence type="ECO:0000256" key="1">
    <source>
        <dbReference type="ARBA" id="ARBA00022491"/>
    </source>
</evidence>
<dbReference type="InterPro" id="IPR029016">
    <property type="entry name" value="GAF-like_dom_sf"/>
</dbReference>
<dbReference type="NCBIfam" id="TIGR00331">
    <property type="entry name" value="hrcA"/>
    <property type="match status" value="1"/>
</dbReference>
<dbReference type="KEGG" id="daf:Desaf_2130"/>
<dbReference type="PANTHER" id="PTHR34824:SF1">
    <property type="entry name" value="HEAT-INDUCIBLE TRANSCRIPTION REPRESSOR HRCA"/>
    <property type="match status" value="1"/>
</dbReference>
<evidence type="ECO:0000256" key="2">
    <source>
        <dbReference type="ARBA" id="ARBA00023015"/>
    </source>
</evidence>
<sequence>MQLTDREREILATIIEAYIASAAPVASRAVAKRSHLDLSPASMRNVMADLTEKGLLEQPHTSAGRVPTSEAFRVYIDTMLPRPEPSKEVQERIARVLSEAGLEIKDILRQAGRILSDQSHQVSMILAPRYGSVRWKQIEFVLVRTGLVLVVLVLEGGIIQQKLIALEEIVTADDLTKYANYLNELFSNRTVAEVRAHILRELRGARERLSDLCGRALSLVEEAFDKDGPQELYVDGTAYILRQPDFADLRAMREMFDVLDDRSKLLDILDRVMESNCLCVTLGKETPLQSGTDMGLVSSPYTIQGRSLGVISVMGPLRMDYAKVVPMVDYMARILTDILQKRLDQP</sequence>
<comment type="function">
    <text evidence="5">Negative regulator of class I heat shock genes (grpE-dnaK-dnaJ and groELS operons). Prevents heat-shock induction of these operons.</text>
</comment>
<dbReference type="AlphaFoldDB" id="F3Z407"/>
<dbReference type="SUPFAM" id="SSF55781">
    <property type="entry name" value="GAF domain-like"/>
    <property type="match status" value="1"/>
</dbReference>
<evidence type="ECO:0000256" key="5">
    <source>
        <dbReference type="HAMAP-Rule" id="MF_00081"/>
    </source>
</evidence>
<comment type="similarity">
    <text evidence="5">Belongs to the HrcA family.</text>
</comment>
<keyword evidence="2 5" id="KW-0805">Transcription regulation</keyword>
<evidence type="ECO:0000259" key="7">
    <source>
        <dbReference type="Pfam" id="PF03444"/>
    </source>
</evidence>
<dbReference type="InterPro" id="IPR021153">
    <property type="entry name" value="HrcA_C"/>
</dbReference>
<accession>F3Z407</accession>
<dbReference type="PANTHER" id="PTHR34824">
    <property type="entry name" value="HEAT-INDUCIBLE TRANSCRIPTION REPRESSOR HRCA"/>
    <property type="match status" value="1"/>
</dbReference>
<dbReference type="RefSeq" id="WP_014260200.1">
    <property type="nucleotide sequence ID" value="NC_016629.1"/>
</dbReference>
<dbReference type="GO" id="GO:0003677">
    <property type="term" value="F:DNA binding"/>
    <property type="evidence" value="ECO:0007669"/>
    <property type="project" value="InterPro"/>
</dbReference>
<proteinExistence type="inferred from homology"/>
<dbReference type="Pfam" id="PF03444">
    <property type="entry name" value="WHD_HrcA"/>
    <property type="match status" value="1"/>
</dbReference>
<dbReference type="PIRSF" id="PIRSF005485">
    <property type="entry name" value="HrcA"/>
    <property type="match status" value="1"/>
</dbReference>
<dbReference type="InterPro" id="IPR002571">
    <property type="entry name" value="HrcA"/>
</dbReference>
<dbReference type="Gene3D" id="3.30.450.40">
    <property type="match status" value="1"/>
</dbReference>
<dbReference type="SUPFAM" id="SSF46785">
    <property type="entry name" value="Winged helix' DNA-binding domain"/>
    <property type="match status" value="1"/>
</dbReference>
<dbReference type="Gene3D" id="1.10.10.10">
    <property type="entry name" value="Winged helix-like DNA-binding domain superfamily/Winged helix DNA-binding domain"/>
    <property type="match status" value="1"/>
</dbReference>
<dbReference type="InterPro" id="IPR023120">
    <property type="entry name" value="WHTH_transcript_rep_HrcA_IDD"/>
</dbReference>
<dbReference type="STRING" id="690850.Desaf_2130"/>
<dbReference type="Proteomes" id="UP000007844">
    <property type="component" value="Chromosome"/>
</dbReference>
<keyword evidence="4 5" id="KW-0804">Transcription</keyword>
<dbReference type="GO" id="GO:0045892">
    <property type="term" value="P:negative regulation of DNA-templated transcription"/>
    <property type="evidence" value="ECO:0007669"/>
    <property type="project" value="UniProtKB-UniRule"/>
</dbReference>
<evidence type="ECO:0000259" key="6">
    <source>
        <dbReference type="Pfam" id="PF01628"/>
    </source>
</evidence>
<evidence type="ECO:0000256" key="4">
    <source>
        <dbReference type="ARBA" id="ARBA00023163"/>
    </source>
</evidence>
<dbReference type="Gene3D" id="3.30.390.60">
    <property type="entry name" value="Heat-inducible transcription repressor hrca homolog, domain 3"/>
    <property type="match status" value="1"/>
</dbReference>